<protein>
    <recommendedName>
        <fullName evidence="1">ADP-ribosyl cyclase/cyclic ADP-ribose hydrolase</fullName>
        <ecNumber evidence="1">3.2.2.6</ecNumber>
    </recommendedName>
</protein>
<reference evidence="10" key="2">
    <citation type="journal article" date="2012" name="Nat. Commun.">
        <title>The genome of Prunus mume.</title>
        <authorList>
            <person name="Zhang Q."/>
            <person name="Chen W."/>
            <person name="Sun L."/>
            <person name="Zhao F."/>
            <person name="Huang B."/>
            <person name="Yang W."/>
            <person name="Tao Y."/>
            <person name="Wang J."/>
            <person name="Yuan Z."/>
            <person name="Fan G."/>
            <person name="Xing Z."/>
            <person name="Han C."/>
            <person name="Pan H."/>
            <person name="Zhong X."/>
            <person name="Shi W."/>
            <person name="Liang X."/>
            <person name="Du D."/>
            <person name="Sun F."/>
            <person name="Xu Z."/>
            <person name="Hao R."/>
            <person name="Lv T."/>
            <person name="Lv Y."/>
            <person name="Zheng Z."/>
            <person name="Sun M."/>
            <person name="Luo L."/>
            <person name="Cai M."/>
            <person name="Gao Y."/>
            <person name="Wang J."/>
            <person name="Yin Y."/>
            <person name="Xu X."/>
            <person name="Cheng T."/>
            <person name="Wang J."/>
        </authorList>
    </citation>
    <scope>NUCLEOTIDE SEQUENCE [LARGE SCALE GENOMIC DNA]</scope>
</reference>
<dbReference type="PROSITE" id="PS50104">
    <property type="entry name" value="TIR"/>
    <property type="match status" value="1"/>
</dbReference>
<dbReference type="InterPro" id="IPR035897">
    <property type="entry name" value="Toll_tir_struct_dom_sf"/>
</dbReference>
<dbReference type="InterPro" id="IPR042197">
    <property type="entry name" value="Apaf_helical"/>
</dbReference>
<keyword evidence="3" id="KW-0677">Repeat</keyword>
<dbReference type="InterPro" id="IPR058546">
    <property type="entry name" value="RPS4B/Roq1-like_LRR"/>
</dbReference>
<dbReference type="RefSeq" id="XP_016650064.1">
    <property type="nucleotide sequence ID" value="XM_016794578.1"/>
</dbReference>
<feature type="domain" description="TIR" evidence="9">
    <location>
        <begin position="21"/>
        <end position="188"/>
    </location>
</feature>
<dbReference type="Gene3D" id="3.80.10.10">
    <property type="entry name" value="Ribonuclease Inhibitor"/>
    <property type="match status" value="2"/>
</dbReference>
<evidence type="ECO:0000256" key="8">
    <source>
        <dbReference type="SAM" id="MobiDB-lite"/>
    </source>
</evidence>
<dbReference type="SUPFAM" id="SSF52200">
    <property type="entry name" value="Toll/Interleukin receptor TIR domain"/>
    <property type="match status" value="1"/>
</dbReference>
<dbReference type="Pfam" id="PF01582">
    <property type="entry name" value="TIR"/>
    <property type="match status" value="1"/>
</dbReference>
<dbReference type="Gene3D" id="1.10.8.430">
    <property type="entry name" value="Helical domain of apoptotic protease-activating factors"/>
    <property type="match status" value="1"/>
</dbReference>
<comment type="catalytic activity">
    <reaction evidence="7">
        <text>NAD(+) + H2O = ADP-D-ribose + nicotinamide + H(+)</text>
        <dbReference type="Rhea" id="RHEA:16301"/>
        <dbReference type="ChEBI" id="CHEBI:15377"/>
        <dbReference type="ChEBI" id="CHEBI:15378"/>
        <dbReference type="ChEBI" id="CHEBI:17154"/>
        <dbReference type="ChEBI" id="CHEBI:57540"/>
        <dbReference type="ChEBI" id="CHEBI:57967"/>
        <dbReference type="EC" id="3.2.2.6"/>
    </reaction>
    <physiologicalReaction direction="left-to-right" evidence="7">
        <dbReference type="Rhea" id="RHEA:16302"/>
    </physiologicalReaction>
</comment>
<dbReference type="SMART" id="SM00255">
    <property type="entry name" value="TIR"/>
    <property type="match status" value="1"/>
</dbReference>
<dbReference type="Pfam" id="PF20160">
    <property type="entry name" value="C-JID"/>
    <property type="match status" value="1"/>
</dbReference>
<dbReference type="PRINTS" id="PR00364">
    <property type="entry name" value="DISEASERSIST"/>
</dbReference>
<keyword evidence="10" id="KW-1185">Reference proteome</keyword>
<organism evidence="10 11">
    <name type="scientific">Prunus mume</name>
    <name type="common">Japanese apricot</name>
    <name type="synonym">Armeniaca mume</name>
    <dbReference type="NCBI Taxonomy" id="102107"/>
    <lineage>
        <taxon>Eukaryota</taxon>
        <taxon>Viridiplantae</taxon>
        <taxon>Streptophyta</taxon>
        <taxon>Embryophyta</taxon>
        <taxon>Tracheophyta</taxon>
        <taxon>Spermatophyta</taxon>
        <taxon>Magnoliopsida</taxon>
        <taxon>eudicotyledons</taxon>
        <taxon>Gunneridae</taxon>
        <taxon>Pentapetalae</taxon>
        <taxon>rosids</taxon>
        <taxon>fabids</taxon>
        <taxon>Rosales</taxon>
        <taxon>Rosaceae</taxon>
        <taxon>Amygdaloideae</taxon>
        <taxon>Amygdaleae</taxon>
        <taxon>Prunus</taxon>
    </lineage>
</organism>
<dbReference type="SUPFAM" id="SSF52058">
    <property type="entry name" value="L domain-like"/>
    <property type="match status" value="1"/>
</dbReference>
<dbReference type="RefSeq" id="XP_008231845.1">
    <property type="nucleotide sequence ID" value="XM_008233623.2"/>
</dbReference>
<evidence type="ECO:0000259" key="9">
    <source>
        <dbReference type="PROSITE" id="PS50104"/>
    </source>
</evidence>
<dbReference type="InterPro" id="IPR027417">
    <property type="entry name" value="P-loop_NTPase"/>
</dbReference>
<evidence type="ECO:0000256" key="1">
    <source>
        <dbReference type="ARBA" id="ARBA00011982"/>
    </source>
</evidence>
<evidence type="ECO:0000313" key="14">
    <source>
        <dbReference type="RefSeq" id="XP_016650064.1"/>
    </source>
</evidence>
<accession>A0ABM0NYT1</accession>
<dbReference type="RefSeq" id="XP_008231846.1">
    <property type="nucleotide sequence ID" value="XM_008233624.2"/>
</dbReference>
<dbReference type="PANTHER" id="PTHR11017">
    <property type="entry name" value="LEUCINE-RICH REPEAT-CONTAINING PROTEIN"/>
    <property type="match status" value="1"/>
</dbReference>
<dbReference type="EC" id="3.2.2.6" evidence="1"/>
<reference evidence="11 12" key="3">
    <citation type="submission" date="2025-05" db="UniProtKB">
        <authorList>
            <consortium name="RefSeq"/>
        </authorList>
    </citation>
    <scope>IDENTIFICATION</scope>
</reference>
<feature type="region of interest" description="Disordered" evidence="8">
    <location>
        <begin position="1217"/>
        <end position="1236"/>
    </location>
</feature>
<evidence type="ECO:0000256" key="5">
    <source>
        <dbReference type="ARBA" id="ARBA00022821"/>
    </source>
</evidence>
<dbReference type="RefSeq" id="XP_016650063.1">
    <property type="nucleotide sequence ID" value="XM_016794577.1"/>
</dbReference>
<dbReference type="InterPro" id="IPR045344">
    <property type="entry name" value="C-JID"/>
</dbReference>
<reference evidence="10" key="1">
    <citation type="journal article" date="1997" name="Nucleic Acids Res.">
        <title>tRNAscan-SE: a program for improved detection of transfer RNA genes in genomic sequence.</title>
        <authorList>
            <person name="Lowe T.M."/>
            <person name="Eddy S.R."/>
        </authorList>
    </citation>
    <scope>NUCLEOTIDE SEQUENCE [LARGE SCALE GENOMIC DNA]</scope>
</reference>
<keyword evidence="2" id="KW-0433">Leucine-rich repeat</keyword>
<evidence type="ECO:0000256" key="4">
    <source>
        <dbReference type="ARBA" id="ARBA00022801"/>
    </source>
</evidence>
<dbReference type="InterPro" id="IPR044974">
    <property type="entry name" value="Disease_R_plants"/>
</dbReference>
<keyword evidence="4" id="KW-0378">Hydrolase</keyword>
<evidence type="ECO:0000256" key="3">
    <source>
        <dbReference type="ARBA" id="ARBA00022737"/>
    </source>
</evidence>
<sequence>MALSTQRASASLSAESAPPRWKHDVFQSFRGADTRRGFMSHLDNELRYRQTIKTFKDDQDLEIGATISPELLTAIEESHLAIIVLSPNYASSTWCLDELSKILECMEDTKRILPIFYDVDPSDVQNQKGRFAEAFTKHEERFTEEAEKVKRWRAALRKVANLSGLDSKNYKSEAELIKDIVKCVWRKVHPTFMLSGSPENLVGIDFALKQLHLQLAPEENDVRFIGIWGMGGVGKTTLAKLVFERISHHFELSSFLSDVSEVSAKHGTLVALQRQLLFPILKVENIIQVWDEESGILFTKKCLWNKKVLLILDDVDQLNQLEKLVGEKTWFGVGSRIIITTRNERLLVQHDIAIRHKVEVLNNGQALKLFSRHAFKKKQPAEGFLKLSQRVLHCAKGLPLALKTLGSFLYSRDQDAWNSVLHNLEKIPDPTVFHSLKVSYDGLEEMEKKIFLHVACFHKGKAKEKVIEILDSIWDISSLIGMDILIDKSLITIQKLHFRSNVVEMHDLIQEMAWEIVRQESVDEPGKRSCLWHPNNISPVFMNNTGTSAIEAIVLRLPKLEVVHWNCNKAFSKMRELRHLEFDNVIFSSGPKVLPNSLRIIRWSWYLPKSLTTKFHPRFLVKLEMRHSKLFQLWDGAKDFPKLKYIDLSYSDKLTSTPDFTLVPNLEELKLKICTNLIEVHTSIAVLKRLKRLDLSDCKSIKSLPSKVEMDSLEYFSLWGCSKVKRLPEFEGHMKNLFKLILKGTAVEKIPSSIEGLVGLAILYSGGPLYKNPQSPEGLSGQILYMQRSSKLVKLPGVLECLEELELSESAMRELLVVMKNTKYLSLLRSSTSKDGSAWFRIRKSHPDPAPDPLGLVLSSLNRLCSLTSLELSDCNIGEGVIPDYIGCCFYSLEHLILSGNNFVSLPASIRFLSKLCYLDLSLCERLQQVPDLPSSEFLYVNVNDCTSLKRLSDPSNLRGANMYDFIFNCLNCLRLVEEEGWINRIFAMIMRLALNSEIIRPRSEGKCIVWPGSEIPEWFSNRSMGDSITVELPVPSPPQSSCSSDWLGIALCVVFEDSEYLENPAALVGYDYFQIKCFPIESEIFRVGYLRSQHLWVFYLPRSHRSLWNASSSHRFSFEAHYVRLESLFNKMGSNMLKTSSNIKECGARLVYKRDLEEFSGILKIPKRNQFWRQKFCRKRFFRFAETKIFSLLPEAGPVGSGLWKWYDDKRYAGSEHADEADKPGSDSCDDNHDP</sequence>
<dbReference type="Pfam" id="PF07725">
    <property type="entry name" value="LRR_3"/>
    <property type="match status" value="1"/>
</dbReference>
<dbReference type="InterPro" id="IPR011713">
    <property type="entry name" value="Leu-rich_rpt_3"/>
</dbReference>
<gene>
    <name evidence="11 12 13 14" type="primary">LOC103331016</name>
</gene>
<dbReference type="Pfam" id="PF00931">
    <property type="entry name" value="NB-ARC"/>
    <property type="match status" value="1"/>
</dbReference>
<evidence type="ECO:0000313" key="12">
    <source>
        <dbReference type="RefSeq" id="XP_008231846.1"/>
    </source>
</evidence>
<name>A0ABM0NYT1_PRUMU</name>
<evidence type="ECO:0000256" key="6">
    <source>
        <dbReference type="ARBA" id="ARBA00023027"/>
    </source>
</evidence>
<dbReference type="InterPro" id="IPR032675">
    <property type="entry name" value="LRR_dom_sf"/>
</dbReference>
<evidence type="ECO:0000313" key="11">
    <source>
        <dbReference type="RefSeq" id="XP_008231845.1"/>
    </source>
</evidence>
<dbReference type="Proteomes" id="UP000694861">
    <property type="component" value="Linkage group LG5"/>
</dbReference>
<dbReference type="Gene3D" id="3.40.50.10140">
    <property type="entry name" value="Toll/interleukin-1 receptor homology (TIR) domain"/>
    <property type="match status" value="1"/>
</dbReference>
<keyword evidence="6" id="KW-0520">NAD</keyword>
<evidence type="ECO:0000313" key="10">
    <source>
        <dbReference type="Proteomes" id="UP000694861"/>
    </source>
</evidence>
<dbReference type="Pfam" id="PF23286">
    <property type="entry name" value="LRR_13"/>
    <property type="match status" value="1"/>
</dbReference>
<evidence type="ECO:0000256" key="7">
    <source>
        <dbReference type="ARBA" id="ARBA00047304"/>
    </source>
</evidence>
<dbReference type="InterPro" id="IPR000157">
    <property type="entry name" value="TIR_dom"/>
</dbReference>
<dbReference type="GeneID" id="103331016"/>
<dbReference type="Gene3D" id="3.40.50.300">
    <property type="entry name" value="P-loop containing nucleotide triphosphate hydrolases"/>
    <property type="match status" value="1"/>
</dbReference>
<dbReference type="InterPro" id="IPR002182">
    <property type="entry name" value="NB-ARC"/>
</dbReference>
<proteinExistence type="predicted"/>
<dbReference type="SUPFAM" id="SSF52540">
    <property type="entry name" value="P-loop containing nucleoside triphosphate hydrolases"/>
    <property type="match status" value="1"/>
</dbReference>
<evidence type="ECO:0000256" key="2">
    <source>
        <dbReference type="ARBA" id="ARBA00022614"/>
    </source>
</evidence>
<keyword evidence="5" id="KW-0611">Plant defense</keyword>
<dbReference type="InterPro" id="IPR058192">
    <property type="entry name" value="WHD_ROQ1-like"/>
</dbReference>
<dbReference type="PANTHER" id="PTHR11017:SF527">
    <property type="entry name" value="TMV RESISTANCE PROTEIN N-LIKE"/>
    <property type="match status" value="1"/>
</dbReference>
<dbReference type="Pfam" id="PF23282">
    <property type="entry name" value="WHD_ROQ1"/>
    <property type="match status" value="1"/>
</dbReference>
<evidence type="ECO:0000313" key="13">
    <source>
        <dbReference type="RefSeq" id="XP_016650063.1"/>
    </source>
</evidence>